<feature type="signal peptide" evidence="2">
    <location>
        <begin position="1"/>
        <end position="33"/>
    </location>
</feature>
<dbReference type="STRING" id="640512.BC1003_1333"/>
<dbReference type="eggNOG" id="ENOG5031HBH">
    <property type="taxonomic scope" value="Bacteria"/>
</dbReference>
<dbReference type="KEGG" id="bgf:BC1003_1333"/>
<organism evidence="3">
    <name type="scientific">Burkholderia sp. (strain CCGE1003)</name>
    <dbReference type="NCBI Taxonomy" id="640512"/>
    <lineage>
        <taxon>Bacteria</taxon>
        <taxon>Pseudomonadati</taxon>
        <taxon>Pseudomonadota</taxon>
        <taxon>Betaproteobacteria</taxon>
        <taxon>Burkholderiales</taxon>
        <taxon>Burkholderiaceae</taxon>
        <taxon>Burkholderia</taxon>
    </lineage>
</organism>
<keyword evidence="2" id="KW-0732">Signal</keyword>
<protein>
    <recommendedName>
        <fullName evidence="4">UrcA family protein</fullName>
    </recommendedName>
</protein>
<dbReference type="EMBL" id="CP002217">
    <property type="protein sequence ID" value="ADN57308.1"/>
    <property type="molecule type" value="Genomic_DNA"/>
</dbReference>
<feature type="region of interest" description="Disordered" evidence="1">
    <location>
        <begin position="109"/>
        <end position="135"/>
    </location>
</feature>
<name>E1T5E2_BURSG</name>
<feature type="compositionally biased region" description="Basic and acidic residues" evidence="1">
    <location>
        <begin position="116"/>
        <end position="135"/>
    </location>
</feature>
<dbReference type="AlphaFoldDB" id="E1T5E2"/>
<dbReference type="HOGENOM" id="CLU_1881830_0_0_4"/>
<sequence length="135" mass="13825">MTVSMNTHCAVRAGLRPGTVGLALALFVSSADAVSACPTVVTTPAGSAFDLASLVADNGSPQAALAKLRAALSKLGWGTRCTLLRDVQACNETVDVAKRAVVALEACAAASPRGTNADRRSGNERDARQSAELDR</sequence>
<gene>
    <name evidence="3" type="ordered locus">BC1003_1333</name>
</gene>
<evidence type="ECO:0000256" key="1">
    <source>
        <dbReference type="SAM" id="MobiDB-lite"/>
    </source>
</evidence>
<feature type="chain" id="PRO_5003151310" description="UrcA family protein" evidence="2">
    <location>
        <begin position="34"/>
        <end position="135"/>
    </location>
</feature>
<proteinExistence type="predicted"/>
<accession>E1T5E2</accession>
<dbReference type="OrthoDB" id="9114238at2"/>
<evidence type="ECO:0000313" key="3">
    <source>
        <dbReference type="EMBL" id="ADN57308.1"/>
    </source>
</evidence>
<evidence type="ECO:0000256" key="2">
    <source>
        <dbReference type="SAM" id="SignalP"/>
    </source>
</evidence>
<reference evidence="3" key="1">
    <citation type="submission" date="2010-09" db="EMBL/GenBank/DDBJ databases">
        <title>Complete sequence of chromosome1 of Burkholderia sp. CCGE1003.</title>
        <authorList>
            <consortium name="US DOE Joint Genome Institute"/>
            <person name="Lucas S."/>
            <person name="Copeland A."/>
            <person name="Lapidus A."/>
            <person name="Cheng J.-F."/>
            <person name="Bruce D."/>
            <person name="Goodwin L."/>
            <person name="Pitluck S."/>
            <person name="Daligault H."/>
            <person name="Davenport K."/>
            <person name="Detter J.C."/>
            <person name="Han C."/>
            <person name="Tapia R."/>
            <person name="Land M."/>
            <person name="Hauser L."/>
            <person name="Jeffries C."/>
            <person name="Kyrpides N."/>
            <person name="Ivanova N."/>
            <person name="Ovchinnikova G."/>
            <person name="Martinez-Romero E."/>
            <person name="Rogel M.A."/>
            <person name="Auchtung J."/>
            <person name="Tiedje J.M."/>
            <person name="Woyke T."/>
        </authorList>
    </citation>
    <scope>NUCLEOTIDE SEQUENCE</scope>
    <source>
        <strain evidence="3">CCGE1003</strain>
    </source>
</reference>
<evidence type="ECO:0008006" key="4">
    <source>
        <dbReference type="Google" id="ProtNLM"/>
    </source>
</evidence>